<dbReference type="InterPro" id="IPR016163">
    <property type="entry name" value="Ald_DH_C"/>
</dbReference>
<evidence type="ECO:0000256" key="2">
    <source>
        <dbReference type="ARBA" id="ARBA00012884"/>
    </source>
</evidence>
<keyword evidence="8" id="KW-1185">Reference proteome</keyword>
<dbReference type="PROSITE" id="PS00070">
    <property type="entry name" value="ALDEHYDE_DEHYDR_CYS"/>
    <property type="match status" value="1"/>
</dbReference>
<evidence type="ECO:0000313" key="7">
    <source>
        <dbReference type="EnsemblMetazoa" id="CLYHEMP003787.1"/>
    </source>
</evidence>
<dbReference type="GO" id="GO:0005759">
    <property type="term" value="C:mitochondrial matrix"/>
    <property type="evidence" value="ECO:0007669"/>
    <property type="project" value="TreeGrafter"/>
</dbReference>
<protein>
    <recommendedName>
        <fullName evidence="2">L-glutamate gamma-semialdehyde dehydrogenase</fullName>
        <ecNumber evidence="2">1.2.1.88</ecNumber>
    </recommendedName>
</protein>
<evidence type="ECO:0000256" key="4">
    <source>
        <dbReference type="ARBA" id="ARBA00023027"/>
    </source>
</evidence>
<dbReference type="Gene3D" id="3.40.309.10">
    <property type="entry name" value="Aldehyde Dehydrogenase, Chain A, domain 2"/>
    <property type="match status" value="1"/>
</dbReference>
<dbReference type="PANTHER" id="PTHR42862">
    <property type="entry name" value="DELTA-1-PYRROLINE-5-CARBOXYLATE DEHYDROGENASE 1, ISOFORM A-RELATED"/>
    <property type="match status" value="1"/>
</dbReference>
<dbReference type="EnsemblMetazoa" id="CLYHEMT003787.1">
    <property type="protein sequence ID" value="CLYHEMP003787.1"/>
    <property type="gene ID" value="CLYHEMG003787"/>
</dbReference>
<dbReference type="InterPro" id="IPR050485">
    <property type="entry name" value="Proline_metab_enzyme"/>
</dbReference>
<dbReference type="InterPro" id="IPR016160">
    <property type="entry name" value="Ald_DH_CS_CYS"/>
</dbReference>
<dbReference type="InterPro" id="IPR016161">
    <property type="entry name" value="Ald_DH/histidinol_DH"/>
</dbReference>
<dbReference type="EC" id="1.2.1.88" evidence="2"/>
<evidence type="ECO:0000256" key="3">
    <source>
        <dbReference type="ARBA" id="ARBA00023002"/>
    </source>
</evidence>
<keyword evidence="4" id="KW-0520">NAD</keyword>
<dbReference type="OrthoDB" id="5322683at2759"/>
<dbReference type="FunFam" id="3.40.605.10:FF:000006">
    <property type="entry name" value="1-pyrroline-5-carboxylate dehydrogenase"/>
    <property type="match status" value="1"/>
</dbReference>
<keyword evidence="3" id="KW-0560">Oxidoreductase</keyword>
<dbReference type="Proteomes" id="UP000594262">
    <property type="component" value="Unplaced"/>
</dbReference>
<proteinExistence type="predicted"/>
<comment type="catalytic activity">
    <reaction evidence="5">
        <text>L-glutamate 5-semialdehyde + NAD(+) + H2O = L-glutamate + NADH + 2 H(+)</text>
        <dbReference type="Rhea" id="RHEA:30235"/>
        <dbReference type="ChEBI" id="CHEBI:15377"/>
        <dbReference type="ChEBI" id="CHEBI:15378"/>
        <dbReference type="ChEBI" id="CHEBI:29985"/>
        <dbReference type="ChEBI" id="CHEBI:57540"/>
        <dbReference type="ChEBI" id="CHEBI:57945"/>
        <dbReference type="ChEBI" id="CHEBI:58066"/>
        <dbReference type="EC" id="1.2.1.88"/>
    </reaction>
</comment>
<evidence type="ECO:0000256" key="1">
    <source>
        <dbReference type="ARBA" id="ARBA00004786"/>
    </source>
</evidence>
<dbReference type="GO" id="GO:0003842">
    <property type="term" value="F:L-glutamate gamma-semialdehyde dehydrogenase activity"/>
    <property type="evidence" value="ECO:0007669"/>
    <property type="project" value="UniProtKB-EC"/>
</dbReference>
<dbReference type="Gene3D" id="3.40.605.10">
    <property type="entry name" value="Aldehyde Dehydrogenase, Chain A, domain 1"/>
    <property type="match status" value="1"/>
</dbReference>
<dbReference type="Pfam" id="PF00171">
    <property type="entry name" value="Aldedh"/>
    <property type="match status" value="1"/>
</dbReference>
<evidence type="ECO:0000256" key="5">
    <source>
        <dbReference type="ARBA" id="ARBA00048142"/>
    </source>
</evidence>
<reference evidence="7" key="1">
    <citation type="submission" date="2021-01" db="UniProtKB">
        <authorList>
            <consortium name="EnsemblMetazoa"/>
        </authorList>
    </citation>
    <scope>IDENTIFICATION</scope>
</reference>
<evidence type="ECO:0000313" key="8">
    <source>
        <dbReference type="Proteomes" id="UP000594262"/>
    </source>
</evidence>
<accession>A0A7M5V5G8</accession>
<dbReference type="InterPro" id="IPR016162">
    <property type="entry name" value="Ald_DH_N"/>
</dbReference>
<name>A0A7M5V5G8_9CNID</name>
<comment type="pathway">
    <text evidence="1">Amino-acid degradation; L-proline degradation into L-glutamate; L-glutamate from L-proline: step 2/2.</text>
</comment>
<organism evidence="7 8">
    <name type="scientific">Clytia hemisphaerica</name>
    <dbReference type="NCBI Taxonomy" id="252671"/>
    <lineage>
        <taxon>Eukaryota</taxon>
        <taxon>Metazoa</taxon>
        <taxon>Cnidaria</taxon>
        <taxon>Hydrozoa</taxon>
        <taxon>Hydroidolina</taxon>
        <taxon>Leptothecata</taxon>
        <taxon>Obeliida</taxon>
        <taxon>Clytiidae</taxon>
        <taxon>Clytia</taxon>
    </lineage>
</organism>
<sequence>MLSLSRTIIPRIAPGLRSLITAPNLPENEPFTDFSNPAVLDQLQQAFDKVNSECKDVPIVIGGQEYRTDDVRYQVSPQNHQQKIAKFCYADKNLIEKAIENALINREKWEAMSYDSRSRIILRAAGLVATKYRYDTLARVMLGQGKTSIQADIDSIAELVDFLKFNVQYGKDILNTPSLHQPENIENKVVWRGLEGFVAAISPFNFSAIGANLASGPALMGNVVLWKPSDTAVLSNYQFFEIMQEAGVPDGVVQFIPADGPTFGDVVFSNPDLAGTVFTGSSKTFKTIWRQIGENIDSYKTFPKVVGECGGKNYHFVHKTADVDCVVNGTIRSAFEYGGQKCSACSRVYVPDTLWPEVREKLVSEIAKIKVGNTEDMSSFLSAVIDGTSFNKIKSYIDHAKSSGDYTVLAGGECDDSVGYFVQPTLIQADDPKGKLMSEKSLVRFVQFTFTLLNKLLKP</sequence>
<dbReference type="InterPro" id="IPR015590">
    <property type="entry name" value="Aldehyde_DH_dom"/>
</dbReference>
<dbReference type="SUPFAM" id="SSF53720">
    <property type="entry name" value="ALDH-like"/>
    <property type="match status" value="1"/>
</dbReference>
<dbReference type="AlphaFoldDB" id="A0A7M5V5G8"/>
<feature type="domain" description="Aldehyde dehydrogenase" evidence="6">
    <location>
        <begin position="75"/>
        <end position="439"/>
    </location>
</feature>
<dbReference type="GO" id="GO:0010133">
    <property type="term" value="P:L-proline catabolic process to L-glutamate"/>
    <property type="evidence" value="ECO:0007669"/>
    <property type="project" value="TreeGrafter"/>
</dbReference>
<evidence type="ECO:0000259" key="6">
    <source>
        <dbReference type="Pfam" id="PF00171"/>
    </source>
</evidence>
<dbReference type="PANTHER" id="PTHR42862:SF1">
    <property type="entry name" value="DELTA-1-PYRROLINE-5-CARBOXYLATE DEHYDROGENASE 2, ISOFORM A-RELATED"/>
    <property type="match status" value="1"/>
</dbReference>